<dbReference type="RefSeq" id="WP_155204677.1">
    <property type="nucleotide sequence ID" value="NZ_CZBS01000004.1"/>
</dbReference>
<dbReference type="PROSITE" id="PS00759">
    <property type="entry name" value="ARGE_DAPE_CPG2_2"/>
    <property type="match status" value="1"/>
</dbReference>
<name>A0A174YC28_9FIRM</name>
<dbReference type="Pfam" id="PF01546">
    <property type="entry name" value="Peptidase_M20"/>
    <property type="match status" value="1"/>
</dbReference>
<dbReference type="InterPro" id="IPR010964">
    <property type="entry name" value="M20A_pepV-rel"/>
</dbReference>
<accession>A0A174YC28</accession>
<comment type="similarity">
    <text evidence="2">Belongs to the peptidase M20A family.</text>
</comment>
<dbReference type="EC" id="3.4.13.-" evidence="9"/>
<evidence type="ECO:0000256" key="7">
    <source>
        <dbReference type="ARBA" id="ARBA00022997"/>
    </source>
</evidence>
<evidence type="ECO:0000313" key="10">
    <source>
        <dbReference type="Proteomes" id="UP000078383"/>
    </source>
</evidence>
<keyword evidence="3" id="KW-0645">Protease</keyword>
<dbReference type="EMBL" id="CZBX01000012">
    <property type="protein sequence ID" value="CUQ91595.1"/>
    <property type="molecule type" value="Genomic_DNA"/>
</dbReference>
<protein>
    <submittedName>
        <fullName evidence="9">Putative dipeptidase SA1572</fullName>
        <ecNumber evidence="9">3.4.13.-</ecNumber>
    </submittedName>
</protein>
<dbReference type="GO" id="GO:0016805">
    <property type="term" value="F:dipeptidase activity"/>
    <property type="evidence" value="ECO:0007669"/>
    <property type="project" value="UniProtKB-KW"/>
</dbReference>
<dbReference type="PANTHER" id="PTHR43808:SF31">
    <property type="entry name" value="N-ACETYL-L-CITRULLINE DEACETYLASE"/>
    <property type="match status" value="1"/>
</dbReference>
<evidence type="ECO:0000256" key="8">
    <source>
        <dbReference type="ARBA" id="ARBA00023049"/>
    </source>
</evidence>
<organism evidence="9 10">
    <name type="scientific">[Ruminococcus] torques</name>
    <dbReference type="NCBI Taxonomy" id="33039"/>
    <lineage>
        <taxon>Bacteria</taxon>
        <taxon>Bacillati</taxon>
        <taxon>Bacillota</taxon>
        <taxon>Clostridia</taxon>
        <taxon>Lachnospirales</taxon>
        <taxon>Lachnospiraceae</taxon>
        <taxon>Mediterraneibacter</taxon>
    </lineage>
</organism>
<gene>
    <name evidence="9" type="ORF">ERS852502_02448</name>
</gene>
<keyword evidence="8" id="KW-0482">Metalloprotease</keyword>
<comment type="cofactor">
    <cofactor evidence="1">
        <name>Zn(2+)</name>
        <dbReference type="ChEBI" id="CHEBI:29105"/>
    </cofactor>
</comment>
<dbReference type="AlphaFoldDB" id="A0A174YC28"/>
<evidence type="ECO:0000256" key="2">
    <source>
        <dbReference type="ARBA" id="ARBA00006247"/>
    </source>
</evidence>
<evidence type="ECO:0000256" key="4">
    <source>
        <dbReference type="ARBA" id="ARBA00022723"/>
    </source>
</evidence>
<dbReference type="PANTHER" id="PTHR43808">
    <property type="entry name" value="ACETYLORNITHINE DEACETYLASE"/>
    <property type="match status" value="1"/>
</dbReference>
<dbReference type="InterPro" id="IPR001261">
    <property type="entry name" value="ArgE/DapE_CS"/>
</dbReference>
<evidence type="ECO:0000313" key="9">
    <source>
        <dbReference type="EMBL" id="CUQ91595.1"/>
    </source>
</evidence>
<dbReference type="InterPro" id="IPR050072">
    <property type="entry name" value="Peptidase_M20A"/>
</dbReference>
<keyword evidence="6" id="KW-0862">Zinc</keyword>
<proteinExistence type="inferred from homology"/>
<dbReference type="GO" id="GO:0006526">
    <property type="term" value="P:L-arginine biosynthetic process"/>
    <property type="evidence" value="ECO:0007669"/>
    <property type="project" value="TreeGrafter"/>
</dbReference>
<keyword evidence="7 9" id="KW-0224">Dipeptidase</keyword>
<dbReference type="InterPro" id="IPR036264">
    <property type="entry name" value="Bact_exopeptidase_dim_dom"/>
</dbReference>
<dbReference type="SUPFAM" id="SSF55031">
    <property type="entry name" value="Bacterial exopeptidase dimerisation domain"/>
    <property type="match status" value="1"/>
</dbReference>
<evidence type="ECO:0000256" key="1">
    <source>
        <dbReference type="ARBA" id="ARBA00001947"/>
    </source>
</evidence>
<dbReference type="Proteomes" id="UP000078383">
    <property type="component" value="Unassembled WGS sequence"/>
</dbReference>
<dbReference type="SUPFAM" id="SSF53187">
    <property type="entry name" value="Zn-dependent exopeptidases"/>
    <property type="match status" value="1"/>
</dbReference>
<keyword evidence="5 9" id="KW-0378">Hydrolase</keyword>
<sequence>MDIKEKIHATTEELLSNMERLVAIDSQLGTPAEGMPFGEGPAKVLHEALQIADELGFKTVNLDNYCGYAEMGEGEEIVGIAGHLDIVPAGGDWTYDPFKLTREGDYVYGRGTTDDKGPVMEALYAMKLLRDSGVKLNKRVRLIMGCNEENGSRCMEHYNEVAEELSCGFTPDANYPCIHGEKGMLGMLATSKNTKIISINGGFVFNAVCDACTAEIPAEEGLKDRLEAAFAGTKLQEYKVTEEDGKITIYAKGVSAHASTPAFGVNAAGVIFDCLAKAGFEDDFVEFYNSHIGTACDGSGIGLKCADEFGELTFCNGIVKKEDGVISATIDIRFPVTYSVEDMLKMCEGKLEDENGRIEIHTTTKPLFFPKESPLVEALYKAYTDVTGDTENKPLVIGGGTYAKSLKNIIAFGPEKPGVDYRIHGADEYTLVSEVEEAVQIYMEAIKNLLAI</sequence>
<dbReference type="GO" id="GO:0008777">
    <property type="term" value="F:acetylornithine deacetylase activity"/>
    <property type="evidence" value="ECO:0007669"/>
    <property type="project" value="TreeGrafter"/>
</dbReference>
<dbReference type="GO" id="GO:0008270">
    <property type="term" value="F:zinc ion binding"/>
    <property type="evidence" value="ECO:0007669"/>
    <property type="project" value="InterPro"/>
</dbReference>
<dbReference type="CDD" id="cd03888">
    <property type="entry name" value="M20_PepV"/>
    <property type="match status" value="1"/>
</dbReference>
<dbReference type="GO" id="GO:0006508">
    <property type="term" value="P:proteolysis"/>
    <property type="evidence" value="ECO:0007669"/>
    <property type="project" value="UniProtKB-KW"/>
</dbReference>
<dbReference type="NCBIfam" id="TIGR01887">
    <property type="entry name" value="dipeptidaselike"/>
    <property type="match status" value="1"/>
</dbReference>
<reference evidence="9 10" key="1">
    <citation type="submission" date="2015-09" db="EMBL/GenBank/DDBJ databases">
        <authorList>
            <consortium name="Pathogen Informatics"/>
        </authorList>
    </citation>
    <scope>NUCLEOTIDE SEQUENCE [LARGE SCALE GENOMIC DNA]</scope>
    <source>
        <strain evidence="9 10">2789STDY5834889</strain>
    </source>
</reference>
<keyword evidence="4" id="KW-0479">Metal-binding</keyword>
<evidence type="ECO:0000256" key="5">
    <source>
        <dbReference type="ARBA" id="ARBA00022801"/>
    </source>
</evidence>
<evidence type="ECO:0000256" key="3">
    <source>
        <dbReference type="ARBA" id="ARBA00022670"/>
    </source>
</evidence>
<dbReference type="InterPro" id="IPR002933">
    <property type="entry name" value="Peptidase_M20"/>
</dbReference>
<evidence type="ECO:0000256" key="6">
    <source>
        <dbReference type="ARBA" id="ARBA00022833"/>
    </source>
</evidence>
<dbReference type="Gene3D" id="3.40.630.10">
    <property type="entry name" value="Zn peptidases"/>
    <property type="match status" value="1"/>
</dbReference>
<dbReference type="GO" id="GO:0008237">
    <property type="term" value="F:metallopeptidase activity"/>
    <property type="evidence" value="ECO:0007669"/>
    <property type="project" value="UniProtKB-KW"/>
</dbReference>
<dbReference type="Gene3D" id="3.30.70.360">
    <property type="match status" value="2"/>
</dbReference>